<feature type="compositionally biased region" description="Low complexity" evidence="6">
    <location>
        <begin position="321"/>
        <end position="332"/>
    </location>
</feature>
<comment type="subcellular location">
    <subcellularLocation>
        <location evidence="1">Membrane</location>
        <topology evidence="1">Multi-pass membrane protein</topology>
    </subcellularLocation>
</comment>
<name>A0AAD9NWS1_RIDPI</name>
<protein>
    <submittedName>
        <fullName evidence="8">Uncharacterized protein</fullName>
    </submittedName>
</protein>
<organism evidence="8 9">
    <name type="scientific">Ridgeia piscesae</name>
    <name type="common">Tubeworm</name>
    <dbReference type="NCBI Taxonomy" id="27915"/>
    <lineage>
        <taxon>Eukaryota</taxon>
        <taxon>Metazoa</taxon>
        <taxon>Spiralia</taxon>
        <taxon>Lophotrochozoa</taxon>
        <taxon>Annelida</taxon>
        <taxon>Polychaeta</taxon>
        <taxon>Sedentaria</taxon>
        <taxon>Canalipalpata</taxon>
        <taxon>Sabellida</taxon>
        <taxon>Siboglinidae</taxon>
        <taxon>Ridgeia</taxon>
    </lineage>
</organism>
<comment type="similarity">
    <text evidence="5">Belongs to the TMEM179 family.</text>
</comment>
<feature type="transmembrane region" description="Helical" evidence="7">
    <location>
        <begin position="128"/>
        <end position="157"/>
    </location>
</feature>
<dbReference type="Pfam" id="PF26158">
    <property type="entry name" value="Claudin_TMEM179-179B"/>
    <property type="match status" value="1"/>
</dbReference>
<feature type="compositionally biased region" description="Pro residues" evidence="6">
    <location>
        <begin position="333"/>
        <end position="344"/>
    </location>
</feature>
<keyword evidence="9" id="KW-1185">Reference proteome</keyword>
<dbReference type="PANTHER" id="PTHR31872">
    <property type="entry name" value="TRANSMEMBRANE PROTEIN 179"/>
    <property type="match status" value="1"/>
</dbReference>
<dbReference type="InterPro" id="IPR059010">
    <property type="entry name" value="TMEM179-179B"/>
</dbReference>
<evidence type="ECO:0000256" key="2">
    <source>
        <dbReference type="ARBA" id="ARBA00022692"/>
    </source>
</evidence>
<evidence type="ECO:0000256" key="3">
    <source>
        <dbReference type="ARBA" id="ARBA00022989"/>
    </source>
</evidence>
<evidence type="ECO:0000256" key="1">
    <source>
        <dbReference type="ARBA" id="ARBA00004141"/>
    </source>
</evidence>
<dbReference type="InterPro" id="IPR029673">
    <property type="entry name" value="TMEM179"/>
</dbReference>
<feature type="transmembrane region" description="Helical" evidence="7">
    <location>
        <begin position="82"/>
        <end position="108"/>
    </location>
</feature>
<dbReference type="AlphaFoldDB" id="A0AAD9NWS1"/>
<feature type="transmembrane region" description="Helical" evidence="7">
    <location>
        <begin position="215"/>
        <end position="233"/>
    </location>
</feature>
<keyword evidence="4 7" id="KW-0472">Membrane</keyword>
<accession>A0AAD9NWS1</accession>
<sequence>MADGQPSGVFRSCGGGLFSGSRTNILAITQVALYFASTFFGLLLTIPLGITLRNFHGGCVLFAQVVWDNTEIYPWMQPSCGFVLYTNLAINVFYTTIMGLFMLSVVWPRTESWHFQKVESVLNWNLKFMILGISPVMAVITAVIICLELTSAVLLTAGFSRFCSWLMETMDEKGTPLGSCAAAQNIDWTQFRIRNGYTHGVWGQSFYSCLNISTVSAWLLLIIWSVQLVIYAYRSCRCCSWEIAEEKRKVDRSWLIAQRRSRMATPIGTPGGRHTPVPYGQPMPNPSQVPLLSQASGGYGPPQSAGYGPPQSAGYGPPQSAGYGPPQSAGYGPPQPAGYGPPPSAGYGPPQSAGYGPPQSAGYGPPKSAGYGQQVFLPPLQQKR</sequence>
<evidence type="ECO:0000256" key="5">
    <source>
        <dbReference type="ARBA" id="ARBA00093776"/>
    </source>
</evidence>
<dbReference type="Proteomes" id="UP001209878">
    <property type="component" value="Unassembled WGS sequence"/>
</dbReference>
<reference evidence="8" key="1">
    <citation type="journal article" date="2023" name="Mol. Biol. Evol.">
        <title>Third-Generation Sequencing Reveals the Adaptive Role of the Epigenome in Three Deep-Sea Polychaetes.</title>
        <authorList>
            <person name="Perez M."/>
            <person name="Aroh O."/>
            <person name="Sun Y."/>
            <person name="Lan Y."/>
            <person name="Juniper S.K."/>
            <person name="Young C.R."/>
            <person name="Angers B."/>
            <person name="Qian P.Y."/>
        </authorList>
    </citation>
    <scope>NUCLEOTIDE SEQUENCE</scope>
    <source>
        <strain evidence="8">R07B-5</strain>
    </source>
</reference>
<evidence type="ECO:0000256" key="7">
    <source>
        <dbReference type="SAM" id="Phobius"/>
    </source>
</evidence>
<feature type="compositionally biased region" description="Low complexity" evidence="6">
    <location>
        <begin position="345"/>
        <end position="354"/>
    </location>
</feature>
<evidence type="ECO:0000256" key="6">
    <source>
        <dbReference type="SAM" id="MobiDB-lite"/>
    </source>
</evidence>
<keyword evidence="2 7" id="KW-0812">Transmembrane</keyword>
<evidence type="ECO:0000256" key="4">
    <source>
        <dbReference type="ARBA" id="ARBA00023136"/>
    </source>
</evidence>
<keyword evidence="3 7" id="KW-1133">Transmembrane helix</keyword>
<dbReference type="EMBL" id="JAODUO010000292">
    <property type="protein sequence ID" value="KAK2183895.1"/>
    <property type="molecule type" value="Genomic_DNA"/>
</dbReference>
<comment type="caution">
    <text evidence="8">The sequence shown here is derived from an EMBL/GenBank/DDBJ whole genome shotgun (WGS) entry which is preliminary data.</text>
</comment>
<gene>
    <name evidence="8" type="ORF">NP493_293g04059</name>
</gene>
<feature type="region of interest" description="Disordered" evidence="6">
    <location>
        <begin position="264"/>
        <end position="384"/>
    </location>
</feature>
<dbReference type="PANTHER" id="PTHR31872:SF4">
    <property type="entry name" value="TRANSMEMBRANE PROTEIN 179"/>
    <property type="match status" value="1"/>
</dbReference>
<evidence type="ECO:0000313" key="9">
    <source>
        <dbReference type="Proteomes" id="UP001209878"/>
    </source>
</evidence>
<evidence type="ECO:0000313" key="8">
    <source>
        <dbReference type="EMBL" id="KAK2183895.1"/>
    </source>
</evidence>
<proteinExistence type="inferred from homology"/>
<feature type="transmembrane region" description="Helical" evidence="7">
    <location>
        <begin position="25"/>
        <end position="46"/>
    </location>
</feature>